<dbReference type="RefSeq" id="XP_021830713.1">
    <property type="nucleotide sequence ID" value="XM_021975021.1"/>
</dbReference>
<reference evidence="4" key="1">
    <citation type="submission" date="2025-08" db="UniProtKB">
        <authorList>
            <consortium name="RefSeq"/>
        </authorList>
    </citation>
    <scope>IDENTIFICATION</scope>
</reference>
<dbReference type="GeneID" id="110770803"/>
<dbReference type="PANTHER" id="PTHR42648:SF25">
    <property type="entry name" value="RNA-DIRECTED DNA POLYMERASE"/>
    <property type="match status" value="1"/>
</dbReference>
<dbReference type="InterPro" id="IPR012337">
    <property type="entry name" value="RNaseH-like_sf"/>
</dbReference>
<feature type="compositionally biased region" description="Polar residues" evidence="1">
    <location>
        <begin position="275"/>
        <end position="284"/>
    </location>
</feature>
<keyword evidence="3" id="KW-1185">Reference proteome</keyword>
<dbReference type="PANTHER" id="PTHR42648">
    <property type="entry name" value="TRANSPOSASE, PUTATIVE-RELATED"/>
    <property type="match status" value="1"/>
</dbReference>
<proteinExistence type="predicted"/>
<accession>A0A6P5TSJ9</accession>
<dbReference type="InterPro" id="IPR039537">
    <property type="entry name" value="Retrotran_Ty1/copia-like"/>
</dbReference>
<evidence type="ECO:0000313" key="4">
    <source>
        <dbReference type="RefSeq" id="XP_021830713.1"/>
    </source>
</evidence>
<dbReference type="InterPro" id="IPR036397">
    <property type="entry name" value="RNaseH_sf"/>
</dbReference>
<dbReference type="InterPro" id="IPR001584">
    <property type="entry name" value="Integrase_cat-core"/>
</dbReference>
<dbReference type="GO" id="GO:0015074">
    <property type="term" value="P:DNA integration"/>
    <property type="evidence" value="ECO:0007669"/>
    <property type="project" value="InterPro"/>
</dbReference>
<dbReference type="Gene3D" id="3.30.420.10">
    <property type="entry name" value="Ribonuclease H-like superfamily/Ribonuclease H"/>
    <property type="match status" value="1"/>
</dbReference>
<dbReference type="Proteomes" id="UP000515124">
    <property type="component" value="Unplaced"/>
</dbReference>
<sequence length="302" mass="34162">MAFARLLAQIIKLRAQFPHYPIKSIRLDNAGEFTSKTFDDYCMSLDIDIEHSVPHLHTKNDLAEALIKRLQLIARTLLMKTKLLVSTWGYAILHVASLVRLSPIANNQYSPVQLVLGNQPNISYLRVFGCAVYVPIAPPQRTKMDLQRILGIYVGFDSPSIIRYLEPLTGDIFTAWFANCHFDETIFPLLGGEKYVPKEQQGKLVPEERRELSWDVPTLSHVDPRTAKCENEVRRIIHLQSIANQMPNAFNDATKVTKSHIPAANAHARIDGHNRQNNLPTNDLSVGRLKRGRPLGSKDSIR</sequence>
<dbReference type="GO" id="GO:0003676">
    <property type="term" value="F:nucleic acid binding"/>
    <property type="evidence" value="ECO:0007669"/>
    <property type="project" value="InterPro"/>
</dbReference>
<gene>
    <name evidence="4" type="primary">LOC110770803</name>
</gene>
<evidence type="ECO:0000259" key="2">
    <source>
        <dbReference type="PROSITE" id="PS50994"/>
    </source>
</evidence>
<organism evidence="3 4">
    <name type="scientific">Prunus avium</name>
    <name type="common">Cherry</name>
    <name type="synonym">Cerasus avium</name>
    <dbReference type="NCBI Taxonomy" id="42229"/>
    <lineage>
        <taxon>Eukaryota</taxon>
        <taxon>Viridiplantae</taxon>
        <taxon>Streptophyta</taxon>
        <taxon>Embryophyta</taxon>
        <taxon>Tracheophyta</taxon>
        <taxon>Spermatophyta</taxon>
        <taxon>Magnoliopsida</taxon>
        <taxon>eudicotyledons</taxon>
        <taxon>Gunneridae</taxon>
        <taxon>Pentapetalae</taxon>
        <taxon>rosids</taxon>
        <taxon>fabids</taxon>
        <taxon>Rosales</taxon>
        <taxon>Rosaceae</taxon>
        <taxon>Amygdaloideae</taxon>
        <taxon>Amygdaleae</taxon>
        <taxon>Prunus</taxon>
    </lineage>
</organism>
<feature type="domain" description="Integrase catalytic" evidence="2">
    <location>
        <begin position="1"/>
        <end position="119"/>
    </location>
</feature>
<dbReference type="KEGG" id="pavi:110770803"/>
<protein>
    <submittedName>
        <fullName evidence="4">Uncharacterized protein LOC110770803</fullName>
    </submittedName>
</protein>
<dbReference type="SUPFAM" id="SSF53098">
    <property type="entry name" value="Ribonuclease H-like"/>
    <property type="match status" value="1"/>
</dbReference>
<evidence type="ECO:0000313" key="3">
    <source>
        <dbReference type="Proteomes" id="UP000515124"/>
    </source>
</evidence>
<feature type="region of interest" description="Disordered" evidence="1">
    <location>
        <begin position="269"/>
        <end position="302"/>
    </location>
</feature>
<name>A0A6P5TSJ9_PRUAV</name>
<dbReference type="PROSITE" id="PS50994">
    <property type="entry name" value="INTEGRASE"/>
    <property type="match status" value="1"/>
</dbReference>
<evidence type="ECO:0000256" key="1">
    <source>
        <dbReference type="SAM" id="MobiDB-lite"/>
    </source>
</evidence>
<dbReference type="AlphaFoldDB" id="A0A6P5TSJ9"/>